<dbReference type="InterPro" id="IPR035979">
    <property type="entry name" value="RBD_domain_sf"/>
</dbReference>
<dbReference type="GO" id="GO:0003676">
    <property type="term" value="F:nucleic acid binding"/>
    <property type="evidence" value="ECO:0007669"/>
    <property type="project" value="InterPro"/>
</dbReference>
<accession>A0AA35ZK56</accession>
<dbReference type="EMBL" id="OX465083">
    <property type="protein sequence ID" value="CAI9293387.1"/>
    <property type="molecule type" value="Genomic_DNA"/>
</dbReference>
<dbReference type="AlphaFoldDB" id="A0AA35ZK56"/>
<keyword evidence="2" id="KW-1185">Reference proteome</keyword>
<evidence type="ECO:0000313" key="1">
    <source>
        <dbReference type="EMBL" id="CAI9293387.1"/>
    </source>
</evidence>
<dbReference type="Proteomes" id="UP001177003">
    <property type="component" value="Chromosome 7"/>
</dbReference>
<evidence type="ECO:0008006" key="3">
    <source>
        <dbReference type="Google" id="ProtNLM"/>
    </source>
</evidence>
<evidence type="ECO:0000313" key="2">
    <source>
        <dbReference type="Proteomes" id="UP001177003"/>
    </source>
</evidence>
<sequence>MLLPAGSNATVVFFSSFSSEFLVVLNDVKLSWEVYDKVGKVNDVYTARKLSKLGKRFAFVRFLKVKDAMLPERKLRDIWIGSYHLFAFVARFSQDAKNGDKVDEGHENSFSMGNGVVDEELSSPNVAATRGAAVNQSNPIVPSPVMAAGCELQGNSPILVANVEGEGASESPS</sequence>
<protein>
    <recommendedName>
        <fullName evidence="3">RRM domain-containing protein</fullName>
    </recommendedName>
</protein>
<organism evidence="1 2">
    <name type="scientific">Lactuca saligna</name>
    <name type="common">Willowleaf lettuce</name>
    <dbReference type="NCBI Taxonomy" id="75948"/>
    <lineage>
        <taxon>Eukaryota</taxon>
        <taxon>Viridiplantae</taxon>
        <taxon>Streptophyta</taxon>
        <taxon>Embryophyta</taxon>
        <taxon>Tracheophyta</taxon>
        <taxon>Spermatophyta</taxon>
        <taxon>Magnoliopsida</taxon>
        <taxon>eudicotyledons</taxon>
        <taxon>Gunneridae</taxon>
        <taxon>Pentapetalae</taxon>
        <taxon>asterids</taxon>
        <taxon>campanulids</taxon>
        <taxon>Asterales</taxon>
        <taxon>Asteraceae</taxon>
        <taxon>Cichorioideae</taxon>
        <taxon>Cichorieae</taxon>
        <taxon>Lactucinae</taxon>
        <taxon>Lactuca</taxon>
    </lineage>
</organism>
<dbReference type="SUPFAM" id="SSF54928">
    <property type="entry name" value="RNA-binding domain, RBD"/>
    <property type="match status" value="1"/>
</dbReference>
<name>A0AA35ZK56_LACSI</name>
<proteinExistence type="predicted"/>
<gene>
    <name evidence="1" type="ORF">LSALG_LOCUS32411</name>
</gene>
<reference evidence="1" key="1">
    <citation type="submission" date="2023-04" db="EMBL/GenBank/DDBJ databases">
        <authorList>
            <person name="Vijverberg K."/>
            <person name="Xiong W."/>
            <person name="Schranz E."/>
        </authorList>
    </citation>
    <scope>NUCLEOTIDE SEQUENCE</scope>
</reference>